<evidence type="ECO:0000259" key="8">
    <source>
        <dbReference type="Pfam" id="PF02884"/>
    </source>
</evidence>
<keyword evidence="2 6" id="KW-0732">Signal</keyword>
<name>A0AA87FK06_9ENTE</name>
<evidence type="ECO:0000259" key="11">
    <source>
        <dbReference type="Pfam" id="PF22637"/>
    </source>
</evidence>
<dbReference type="Pfam" id="PF08124">
    <property type="entry name" value="Lyase_8_N"/>
    <property type="match status" value="1"/>
</dbReference>
<organism evidence="12 13">
    <name type="scientific">Enterococcus saccharolyticus 30_1</name>
    <dbReference type="NCBI Taxonomy" id="742813"/>
    <lineage>
        <taxon>Bacteria</taxon>
        <taxon>Bacillati</taxon>
        <taxon>Bacillota</taxon>
        <taxon>Bacilli</taxon>
        <taxon>Lactobacillales</taxon>
        <taxon>Enterococcaceae</taxon>
        <taxon>Enterococcus</taxon>
    </lineage>
</organism>
<dbReference type="SUPFAM" id="SSF49863">
    <property type="entry name" value="Hyaluronate lyase-like, C-terminal domain"/>
    <property type="match status" value="1"/>
</dbReference>
<gene>
    <name evidence="12" type="ORF">HMPREF9478_00496</name>
</gene>
<dbReference type="InterPro" id="IPR003159">
    <property type="entry name" value="Lyase_8_central_dom"/>
</dbReference>
<comment type="caution">
    <text evidence="12">The sequence shown here is derived from an EMBL/GenBank/DDBJ whole genome shotgun (WGS) entry which is preliminary data.</text>
</comment>
<dbReference type="GO" id="GO:0005576">
    <property type="term" value="C:extracellular region"/>
    <property type="evidence" value="ECO:0007669"/>
    <property type="project" value="InterPro"/>
</dbReference>
<dbReference type="EMBL" id="ADLY01000010">
    <property type="protein sequence ID" value="EHG30827.1"/>
    <property type="molecule type" value="Genomic_DNA"/>
</dbReference>
<dbReference type="GO" id="GO:0030246">
    <property type="term" value="F:carbohydrate binding"/>
    <property type="evidence" value="ECO:0007669"/>
    <property type="project" value="InterPro"/>
</dbReference>
<dbReference type="Pfam" id="PF21461">
    <property type="entry name" value="HL_N-beta"/>
    <property type="match status" value="1"/>
</dbReference>
<evidence type="ECO:0000259" key="10">
    <source>
        <dbReference type="Pfam" id="PF21461"/>
    </source>
</evidence>
<dbReference type="Gene3D" id="2.60.40.1380">
    <property type="entry name" value="E set domains, domain 4"/>
    <property type="match status" value="1"/>
</dbReference>
<feature type="active site" evidence="4">
    <location>
        <position position="514"/>
    </location>
</feature>
<dbReference type="RefSeq" id="WP_003128382.1">
    <property type="nucleotide sequence ID" value="NZ_JH376939.1"/>
</dbReference>
<dbReference type="CDD" id="cd01083">
    <property type="entry name" value="GAG_Lyase"/>
    <property type="match status" value="1"/>
</dbReference>
<proteinExistence type="inferred from homology"/>
<evidence type="ECO:0000256" key="5">
    <source>
        <dbReference type="SAM" id="MobiDB-lite"/>
    </source>
</evidence>
<evidence type="ECO:0000256" key="6">
    <source>
        <dbReference type="SAM" id="SignalP"/>
    </source>
</evidence>
<evidence type="ECO:0000256" key="4">
    <source>
        <dbReference type="PIRSR" id="PIRSR638970-1"/>
    </source>
</evidence>
<dbReference type="Gene3D" id="2.70.98.10">
    <property type="match status" value="1"/>
</dbReference>
<dbReference type="InterPro" id="IPR014718">
    <property type="entry name" value="GH-type_carb-bd"/>
</dbReference>
<feature type="compositionally biased region" description="Basic and acidic residues" evidence="5">
    <location>
        <begin position="1030"/>
        <end position="1058"/>
    </location>
</feature>
<dbReference type="InterPro" id="IPR014756">
    <property type="entry name" value="Ig_E-set"/>
</dbReference>
<feature type="domain" description="Hyaluronate lyase-like N-terminal" evidence="11">
    <location>
        <begin position="55"/>
        <end position="203"/>
    </location>
</feature>
<keyword evidence="13" id="KW-1185">Reference proteome</keyword>
<dbReference type="AlphaFoldDB" id="A0AA87FK06"/>
<evidence type="ECO:0008006" key="14">
    <source>
        <dbReference type="Google" id="ProtNLM"/>
    </source>
</evidence>
<dbReference type="InterPro" id="IPR008979">
    <property type="entry name" value="Galactose-bd-like_sf"/>
</dbReference>
<protein>
    <recommendedName>
        <fullName evidence="14">Hyaluronate lyase</fullName>
    </recommendedName>
</protein>
<dbReference type="Gene3D" id="2.60.120.260">
    <property type="entry name" value="Galactose-binding domain-like"/>
    <property type="match status" value="1"/>
</dbReference>
<dbReference type="Pfam" id="PF22637">
    <property type="entry name" value="CBM_4_9_1"/>
    <property type="match status" value="1"/>
</dbReference>
<dbReference type="Gene3D" id="2.60.220.10">
    <property type="entry name" value="Polysaccharide lyase family 8-like, C-terminal"/>
    <property type="match status" value="1"/>
</dbReference>
<dbReference type="GO" id="GO:0005975">
    <property type="term" value="P:carbohydrate metabolic process"/>
    <property type="evidence" value="ECO:0007669"/>
    <property type="project" value="InterPro"/>
</dbReference>
<dbReference type="InterPro" id="IPR048734">
    <property type="entry name" value="HL_N-beta"/>
</dbReference>
<dbReference type="SUPFAM" id="SSF49785">
    <property type="entry name" value="Galactose-binding domain-like"/>
    <property type="match status" value="1"/>
</dbReference>
<feature type="domain" description="Polysaccharide lyase 8 N-terminal alpha-helical" evidence="9">
    <location>
        <begin position="295"/>
        <end position="617"/>
    </location>
</feature>
<feature type="region of interest" description="Disordered" evidence="5">
    <location>
        <begin position="1030"/>
        <end position="1066"/>
    </location>
</feature>
<keyword evidence="3" id="KW-0456">Lyase</keyword>
<feature type="domain" description="Polysaccharide lyase family 8 C-terminal" evidence="8">
    <location>
        <begin position="931"/>
        <end position="991"/>
    </location>
</feature>
<dbReference type="InterPro" id="IPR011071">
    <property type="entry name" value="Lyase_8-like_C"/>
</dbReference>
<dbReference type="Pfam" id="PF02884">
    <property type="entry name" value="Lyase_8_C"/>
    <property type="match status" value="1"/>
</dbReference>
<sequence>MKNKIVVKSLFVLALLSSTSLNALAEEPESVNEAEQSIDKTAIQSDDNQGNSNLVQNGDFSNIESQEGKWSGNKPSSWGIWIPRDMTSTDYTAEVNANNQIVLSSLKDDFRVGITQKIEVDPNKLYQLSFKVKTDELTNVARVRINEQNENGQTNLWYSKSVKGTTDWQTITQDFEPNPETSFVTIELFFEKGIGTLYYDDVSFLEKQIEEDDGITIEDKIEINTNNIYVTKQENYKYVVSDSSLATEEEGMLYPVKEGETTVKILDEKGIFMMEIPLVISSYNETKFNKMLNQWNGIIAGNSYYNDNNDVMVQQNKDLDSSAENIISLYTYKENFKTLWSDITDYKVSANITESYRRIETISKQVTQPASKYYQDKEVIRIAKNAMEWMSKNVYNENSSLQGNWWDYEIGAPRAINNTLSLMQAYFTQSEILMYTNPINYFVPDPYNFRVTLGTPFKALGGNLVDMGRVKIISGALREDGDIVSKSVESLQQAFEYAKPGESGFYEDGSYIDHDNVALTGAYGSVLIDGLSQLLPVVLESELLPVSKLDNLYNFIENSFIPLMYKGEMMDMVRGRAVSREELQSHAAGGEVLRGLMRVANSSEETQKNRLNKLVKTFVKGNTYYDIYDSLNSYKDIDLMDKLLADDSISITDFSTSLATFNEMDKVAYQNVNAKFGIGVSMYSDTTQNYEYMNEENSHGWYTSDGAVYLYNLDLSHYNDNYWATVDPYHIPGTTIIPTERKDGSGMVRSPNSFIGATKLDDTTASIVMEFTNWDKTLNANKSWFIFNDKVVFLGSDIQTTGDTQPITTIENRKNTDTTQYDVYVNGDKQILNNEKVELKNVHSLLLSSPNNQAMNIGYIFLDKTSLDFLNKTNQGRWKDINASQSDQLHENNFLTFYKTHSKEDTRYAYVMYPNVSNDELAKKEESNKVKILQNNASVQAVYDADEESWGVVLYEDMPFEIDGAITLTKKGVYSIKKKDEYRVSYFNPSDEEYHSDTIETILSQEIVQEATNKDKSTIIRLSIDKDTRKALKDKQKEKEKQAEKDKQKKENQLEKEKRAKRNKNL</sequence>
<dbReference type="InterPro" id="IPR054563">
    <property type="entry name" value="HylB-like_N"/>
</dbReference>
<dbReference type="InterPro" id="IPR008929">
    <property type="entry name" value="Chondroitin_lyas"/>
</dbReference>
<evidence type="ECO:0000256" key="3">
    <source>
        <dbReference type="ARBA" id="ARBA00023239"/>
    </source>
</evidence>
<dbReference type="Pfam" id="PF02278">
    <property type="entry name" value="Lyase_8"/>
    <property type="match status" value="1"/>
</dbReference>
<dbReference type="SUPFAM" id="SSF48230">
    <property type="entry name" value="Chondroitin AC/alginate lyase"/>
    <property type="match status" value="1"/>
</dbReference>
<accession>A0AA87FK06</accession>
<evidence type="ECO:0000256" key="2">
    <source>
        <dbReference type="ARBA" id="ARBA00022729"/>
    </source>
</evidence>
<dbReference type="GO" id="GO:0016837">
    <property type="term" value="F:carbon-oxygen lyase activity, acting on polysaccharides"/>
    <property type="evidence" value="ECO:0007669"/>
    <property type="project" value="UniProtKB-ARBA"/>
</dbReference>
<feature type="compositionally biased region" description="Polar residues" evidence="5">
    <location>
        <begin position="42"/>
        <end position="65"/>
    </location>
</feature>
<dbReference type="InterPro" id="IPR023295">
    <property type="entry name" value="Hyaluronate_lyase_beta_dom_sf"/>
</dbReference>
<feature type="region of interest" description="Disordered" evidence="5">
    <location>
        <begin position="42"/>
        <end position="74"/>
    </location>
</feature>
<dbReference type="Proteomes" id="UP000004393">
    <property type="component" value="Unassembled WGS sequence"/>
</dbReference>
<dbReference type="PANTHER" id="PTHR38481:SF1">
    <property type="entry name" value="HYALURONATE LYASE"/>
    <property type="match status" value="1"/>
</dbReference>
<dbReference type="Gene3D" id="1.50.10.100">
    <property type="entry name" value="Chondroitin AC/alginate lyase"/>
    <property type="match status" value="1"/>
</dbReference>
<evidence type="ECO:0000313" key="13">
    <source>
        <dbReference type="Proteomes" id="UP000004393"/>
    </source>
</evidence>
<feature type="domain" description="Polysaccharide lyase family 8 central" evidence="7">
    <location>
        <begin position="660"/>
        <end position="917"/>
    </location>
</feature>
<dbReference type="InterPro" id="IPR004103">
    <property type="entry name" value="Lyase_8_C"/>
</dbReference>
<feature type="signal peptide" evidence="6">
    <location>
        <begin position="1"/>
        <end position="25"/>
    </location>
</feature>
<evidence type="ECO:0000313" key="12">
    <source>
        <dbReference type="EMBL" id="EHG30827.1"/>
    </source>
</evidence>
<reference evidence="12 13" key="1">
    <citation type="submission" date="2011-10" db="EMBL/GenBank/DDBJ databases">
        <title>The Genome Sequence of Enterococcus saccharolyticus 30_1.</title>
        <authorList>
            <consortium name="The Broad Institute Genome Sequencing Platform"/>
            <person name="Earl A."/>
            <person name="Ward D."/>
            <person name="Feldgarden M."/>
            <person name="Gevers D."/>
            <person name="Daigneault M."/>
            <person name="Strauss J."/>
            <person name="Allen-Vercoe E."/>
            <person name="Young S.K."/>
            <person name="Zeng Q."/>
            <person name="Gargeya S."/>
            <person name="Fitzgerald M."/>
            <person name="Haas B."/>
            <person name="Abouelleil A."/>
            <person name="Alvarado L."/>
            <person name="Arachchi H.M."/>
            <person name="Berlin A."/>
            <person name="Brown A."/>
            <person name="Chapman S.B."/>
            <person name="Chen Z."/>
            <person name="Dunbar C."/>
            <person name="Freedman E."/>
            <person name="Gearin G."/>
            <person name="Gellesch M."/>
            <person name="Goldberg J."/>
            <person name="Griggs A."/>
            <person name="Gujja S."/>
            <person name="Heiman D."/>
            <person name="Howarth C."/>
            <person name="Larson L."/>
            <person name="Lui A."/>
            <person name="MacDonald P.J.P."/>
            <person name="Montmayeur A."/>
            <person name="Murphy C."/>
            <person name="Neiman D."/>
            <person name="Pearson M."/>
            <person name="Priest M."/>
            <person name="Roberts A."/>
            <person name="Saif S."/>
            <person name="Shea T."/>
            <person name="Shenoy N."/>
            <person name="Sisk P."/>
            <person name="Stolte C."/>
            <person name="Sykes S."/>
            <person name="Wortman J."/>
            <person name="Nusbaum C."/>
            <person name="Birren B."/>
        </authorList>
    </citation>
    <scope>NUCLEOTIDE SEQUENCE [LARGE SCALE GENOMIC DNA]</scope>
    <source>
        <strain evidence="12 13">30_1</strain>
    </source>
</reference>
<dbReference type="PANTHER" id="PTHR38481">
    <property type="entry name" value="HYALURONATE LYASE"/>
    <property type="match status" value="1"/>
</dbReference>
<dbReference type="SUPFAM" id="SSF74650">
    <property type="entry name" value="Galactose mutarotase-like"/>
    <property type="match status" value="1"/>
</dbReference>
<feature type="active site" evidence="4">
    <location>
        <position position="576"/>
    </location>
</feature>
<dbReference type="InterPro" id="IPR012970">
    <property type="entry name" value="Lyase_8_alpha_N"/>
</dbReference>
<feature type="active site" evidence="4">
    <location>
        <position position="523"/>
    </location>
</feature>
<feature type="chain" id="PRO_5041639020" description="Hyaluronate lyase" evidence="6">
    <location>
        <begin position="26"/>
        <end position="1066"/>
    </location>
</feature>
<feature type="domain" description="Hyaluronate lyase N-terminal beta-sheet" evidence="10">
    <location>
        <begin position="225"/>
        <end position="280"/>
    </location>
</feature>
<dbReference type="SUPFAM" id="SSF81296">
    <property type="entry name" value="E set domains"/>
    <property type="match status" value="1"/>
</dbReference>
<comment type="similarity">
    <text evidence="1">Belongs to the polysaccharide lyase 8 family.</text>
</comment>
<evidence type="ECO:0000256" key="1">
    <source>
        <dbReference type="ARBA" id="ARBA00006699"/>
    </source>
</evidence>
<dbReference type="InterPro" id="IPR011013">
    <property type="entry name" value="Gal_mutarotase_sf_dom"/>
</dbReference>
<evidence type="ECO:0000259" key="7">
    <source>
        <dbReference type="Pfam" id="PF02278"/>
    </source>
</evidence>
<dbReference type="InterPro" id="IPR038970">
    <property type="entry name" value="Lyase_8"/>
</dbReference>
<evidence type="ECO:0000259" key="9">
    <source>
        <dbReference type="Pfam" id="PF08124"/>
    </source>
</evidence>